<feature type="transmembrane region" description="Helical" evidence="7">
    <location>
        <begin position="61"/>
        <end position="80"/>
    </location>
</feature>
<gene>
    <name evidence="9" type="ordered locus">KSE_34220</name>
</gene>
<protein>
    <submittedName>
        <fullName evidence="9">Putative major facilitator superfamily transporter</fullName>
    </submittedName>
</protein>
<evidence type="ECO:0000256" key="4">
    <source>
        <dbReference type="ARBA" id="ARBA00022692"/>
    </source>
</evidence>
<feature type="transmembrane region" description="Helical" evidence="7">
    <location>
        <begin position="30"/>
        <end position="55"/>
    </location>
</feature>
<dbReference type="InterPro" id="IPR010290">
    <property type="entry name" value="TM_effector"/>
</dbReference>
<dbReference type="GO" id="GO:0005886">
    <property type="term" value="C:plasma membrane"/>
    <property type="evidence" value="ECO:0007669"/>
    <property type="project" value="UniProtKB-SubCell"/>
</dbReference>
<dbReference type="AlphaFoldDB" id="E4NDE8"/>
<keyword evidence="4 7" id="KW-0812">Transmembrane</keyword>
<evidence type="ECO:0000256" key="1">
    <source>
        <dbReference type="ARBA" id="ARBA00004651"/>
    </source>
</evidence>
<dbReference type="Gene3D" id="1.20.1250.20">
    <property type="entry name" value="MFS general substrate transporter like domains"/>
    <property type="match status" value="1"/>
</dbReference>
<dbReference type="InterPro" id="IPR036259">
    <property type="entry name" value="MFS_trans_sf"/>
</dbReference>
<sequence>MNGVREMTTTTTEPAATPVPLRRNRRFQTLWAGSASAMLGTCLADTAYPLLLLAMTGSPTVAGAFGAVQFGASVLFGLHGGTVADRYDRRRILIAADTVRLLTALSVVLALAADWLTVPHALFAAAVIGATMAYGGPSRMLALRAVVPPEQLRQALSQDELRVNGAALAGPPLAGFLLGLGSAVPFLATVLTSGLALGASVAVRFDSGPGADKPADGPAGEQGKEKGAALAGLRYLLAHRTMRGAVLIAAGLNLTGSAILLAVMVLLREHGTSEAGTGLVLTGEAVGGLLGALLVPHLHRLLSPGRLMLAVGWAAAVAFAACAAASGPVLVFAALAFGCLGVPSLRVLLDVLVFQRVPEEMRGRAMAGTMTLLMAGVPLGTMAAGLLLDRLSAPAVLTLLAAALAAALLPLTLGRTLRSTSWTE</sequence>
<keyword evidence="6 7" id="KW-0472">Membrane</keyword>
<feature type="transmembrane region" description="Helical" evidence="7">
    <location>
        <begin position="393"/>
        <end position="413"/>
    </location>
</feature>
<feature type="transmembrane region" description="Helical" evidence="7">
    <location>
        <begin position="278"/>
        <end position="295"/>
    </location>
</feature>
<evidence type="ECO:0000256" key="7">
    <source>
        <dbReference type="SAM" id="Phobius"/>
    </source>
</evidence>
<dbReference type="CDD" id="cd06173">
    <property type="entry name" value="MFS_MefA_like"/>
    <property type="match status" value="1"/>
</dbReference>
<feature type="transmembrane region" description="Helical" evidence="7">
    <location>
        <begin position="307"/>
        <end position="326"/>
    </location>
</feature>
<feature type="domain" description="Major facilitator superfamily (MFS) profile" evidence="8">
    <location>
        <begin position="26"/>
        <end position="418"/>
    </location>
</feature>
<dbReference type="PROSITE" id="PS50850">
    <property type="entry name" value="MFS"/>
    <property type="match status" value="1"/>
</dbReference>
<dbReference type="PANTHER" id="PTHR23513">
    <property type="entry name" value="INTEGRAL MEMBRANE EFFLUX PROTEIN-RELATED"/>
    <property type="match status" value="1"/>
</dbReference>
<dbReference type="InterPro" id="IPR020846">
    <property type="entry name" value="MFS_dom"/>
</dbReference>
<comment type="subcellular location">
    <subcellularLocation>
        <location evidence="1">Cell membrane</location>
        <topology evidence="1">Multi-pass membrane protein</topology>
    </subcellularLocation>
</comment>
<feature type="transmembrane region" description="Helical" evidence="7">
    <location>
        <begin position="244"/>
        <end position="266"/>
    </location>
</feature>
<evidence type="ECO:0000256" key="2">
    <source>
        <dbReference type="ARBA" id="ARBA00022448"/>
    </source>
</evidence>
<dbReference type="SUPFAM" id="SSF103473">
    <property type="entry name" value="MFS general substrate transporter"/>
    <property type="match status" value="1"/>
</dbReference>
<organism evidence="9 10">
    <name type="scientific">Kitasatospora setae (strain ATCC 33774 / DSM 43861 / JCM 3304 / KCC A-0304 / NBRC 14216 / KM-6054)</name>
    <name type="common">Streptomyces setae</name>
    <dbReference type="NCBI Taxonomy" id="452652"/>
    <lineage>
        <taxon>Bacteria</taxon>
        <taxon>Bacillati</taxon>
        <taxon>Actinomycetota</taxon>
        <taxon>Actinomycetes</taxon>
        <taxon>Kitasatosporales</taxon>
        <taxon>Streptomycetaceae</taxon>
        <taxon>Kitasatospora</taxon>
    </lineage>
</organism>
<dbReference type="GO" id="GO:0022857">
    <property type="term" value="F:transmembrane transporter activity"/>
    <property type="evidence" value="ECO:0007669"/>
    <property type="project" value="InterPro"/>
</dbReference>
<dbReference type="STRING" id="452652.KSE_34220"/>
<evidence type="ECO:0000313" key="9">
    <source>
        <dbReference type="EMBL" id="BAJ29229.1"/>
    </source>
</evidence>
<evidence type="ECO:0000256" key="3">
    <source>
        <dbReference type="ARBA" id="ARBA00022475"/>
    </source>
</evidence>
<name>E4NDE8_KITSK</name>
<keyword evidence="5 7" id="KW-1133">Transmembrane helix</keyword>
<keyword evidence="10" id="KW-1185">Reference proteome</keyword>
<evidence type="ECO:0000259" key="8">
    <source>
        <dbReference type="PROSITE" id="PS50850"/>
    </source>
</evidence>
<feature type="transmembrane region" description="Helical" evidence="7">
    <location>
        <begin position="365"/>
        <end position="387"/>
    </location>
</feature>
<reference evidence="9 10" key="1">
    <citation type="journal article" date="2010" name="DNA Res.">
        <title>Genome sequence of Kitasatospora setae NBRC 14216T: an evolutionary snapshot of the family Streptomycetaceae.</title>
        <authorList>
            <person name="Ichikawa N."/>
            <person name="Oguchi A."/>
            <person name="Ikeda H."/>
            <person name="Ishikawa J."/>
            <person name="Kitani S."/>
            <person name="Watanabe Y."/>
            <person name="Nakamura S."/>
            <person name="Katano Y."/>
            <person name="Kishi E."/>
            <person name="Sasagawa M."/>
            <person name="Ankai A."/>
            <person name="Fukui S."/>
            <person name="Hashimoto Y."/>
            <person name="Kamata S."/>
            <person name="Otoguro M."/>
            <person name="Tanikawa S."/>
            <person name="Nihira T."/>
            <person name="Horinouchi S."/>
            <person name="Ohnishi Y."/>
            <person name="Hayakawa M."/>
            <person name="Kuzuyama T."/>
            <person name="Arisawa A."/>
            <person name="Nomoto F."/>
            <person name="Miura H."/>
            <person name="Takahashi Y."/>
            <person name="Fujita N."/>
        </authorList>
    </citation>
    <scope>NUCLEOTIDE SEQUENCE [LARGE SCALE GENOMIC DNA]</scope>
    <source>
        <strain evidence="10">ATCC 33774 / DSM 43861 / JCM 3304 / KCC A-0304 / NBRC 14216 / KM-6054</strain>
    </source>
</reference>
<accession>E4NDE8</accession>
<feature type="transmembrane region" description="Helical" evidence="7">
    <location>
        <begin position="332"/>
        <end position="353"/>
    </location>
</feature>
<dbReference type="eggNOG" id="COG2814">
    <property type="taxonomic scope" value="Bacteria"/>
</dbReference>
<dbReference type="Proteomes" id="UP000007076">
    <property type="component" value="Chromosome"/>
</dbReference>
<dbReference type="PANTHER" id="PTHR23513:SF11">
    <property type="entry name" value="STAPHYLOFERRIN A TRANSPORTER"/>
    <property type="match status" value="1"/>
</dbReference>
<keyword evidence="3" id="KW-1003">Cell membrane</keyword>
<dbReference type="Pfam" id="PF05977">
    <property type="entry name" value="MFS_3"/>
    <property type="match status" value="1"/>
</dbReference>
<dbReference type="KEGG" id="ksk:KSE_34220"/>
<dbReference type="PATRIC" id="fig|452652.3.peg.3428"/>
<dbReference type="EMBL" id="AP010968">
    <property type="protein sequence ID" value="BAJ29229.1"/>
    <property type="molecule type" value="Genomic_DNA"/>
</dbReference>
<evidence type="ECO:0000256" key="5">
    <source>
        <dbReference type="ARBA" id="ARBA00022989"/>
    </source>
</evidence>
<proteinExistence type="predicted"/>
<evidence type="ECO:0000313" key="10">
    <source>
        <dbReference type="Proteomes" id="UP000007076"/>
    </source>
</evidence>
<evidence type="ECO:0000256" key="6">
    <source>
        <dbReference type="ARBA" id="ARBA00023136"/>
    </source>
</evidence>
<keyword evidence="2" id="KW-0813">Transport</keyword>
<dbReference type="HOGENOM" id="CLU_034180_13_4_11"/>